<gene>
    <name evidence="1" type="ORF">HNR13_003530</name>
</gene>
<dbReference type="AlphaFoldDB" id="A0A853CZC8"/>
<dbReference type="InterPro" id="IPR036452">
    <property type="entry name" value="Ribo_hydro-like"/>
</dbReference>
<evidence type="ECO:0000313" key="1">
    <source>
        <dbReference type="EMBL" id="NYJ25243.1"/>
    </source>
</evidence>
<dbReference type="EMBL" id="JACCFL010000001">
    <property type="protein sequence ID" value="NYJ25243.1"/>
    <property type="molecule type" value="Genomic_DNA"/>
</dbReference>
<protein>
    <submittedName>
        <fullName evidence="1">ABC-type amino acid transport substrate-binding protein</fullName>
    </submittedName>
</protein>
<proteinExistence type="predicted"/>
<comment type="caution">
    <text evidence="1">The sequence shown here is derived from an EMBL/GenBank/DDBJ whole genome shotgun (WGS) entry which is preliminary data.</text>
</comment>
<evidence type="ECO:0000313" key="2">
    <source>
        <dbReference type="Proteomes" id="UP000578352"/>
    </source>
</evidence>
<reference evidence="1 2" key="1">
    <citation type="submission" date="2020-07" db="EMBL/GenBank/DDBJ databases">
        <title>Sequencing the genomes of 1000 actinobacteria strains.</title>
        <authorList>
            <person name="Klenk H.-P."/>
        </authorList>
    </citation>
    <scope>NUCLEOTIDE SEQUENCE [LARGE SCALE GENOMIC DNA]</scope>
    <source>
        <strain evidence="1 2">DSM 15165</strain>
    </source>
</reference>
<sequence length="266" mass="26738">MALEPATVPQPLFFLDTPAGPDAALALLHLLGTGAQVAGIGAAAPDPDRTAAHTLTDLAGMFGAIRVGVFPAEASPVSDLDPAASTIAHVTLPRSTARVLRTPAASALAQLARRHPGRIRVVALGSARNLLEALRLDRDLPRLLAGVTALTDEVTHDGWARVAVAGVRTTLLPRRLADGVRLSDAELAALAGRGGAHYLLAAMLAGAGEADGGSVPLAGALAATHAAGLAPHAGGVLRAVPADLRAQAVGALLEEGAVREALKVVA</sequence>
<organism evidence="1 2">
    <name type="scientific">Leifsonia shinshuensis</name>
    <dbReference type="NCBI Taxonomy" id="150026"/>
    <lineage>
        <taxon>Bacteria</taxon>
        <taxon>Bacillati</taxon>
        <taxon>Actinomycetota</taxon>
        <taxon>Actinomycetes</taxon>
        <taxon>Micrococcales</taxon>
        <taxon>Microbacteriaceae</taxon>
        <taxon>Leifsonia</taxon>
    </lineage>
</organism>
<dbReference type="GO" id="GO:0016799">
    <property type="term" value="F:hydrolase activity, hydrolyzing N-glycosyl compounds"/>
    <property type="evidence" value="ECO:0007669"/>
    <property type="project" value="InterPro"/>
</dbReference>
<accession>A0A853CZC8</accession>
<dbReference type="Proteomes" id="UP000578352">
    <property type="component" value="Unassembled WGS sequence"/>
</dbReference>
<name>A0A853CZC8_9MICO</name>
<dbReference type="Gene3D" id="3.90.245.10">
    <property type="entry name" value="Ribonucleoside hydrolase-like"/>
    <property type="match status" value="1"/>
</dbReference>
<dbReference type="RefSeq" id="WP_179607879.1">
    <property type="nucleotide sequence ID" value="NZ_BAABEH010000001.1"/>
</dbReference>
<dbReference type="SUPFAM" id="SSF53590">
    <property type="entry name" value="Nucleoside hydrolase"/>
    <property type="match status" value="1"/>
</dbReference>